<evidence type="ECO:0000313" key="4">
    <source>
        <dbReference type="Proteomes" id="UP001589896"/>
    </source>
</evidence>
<dbReference type="InterPro" id="IPR051474">
    <property type="entry name" value="Anti-sigma-K/W_factor"/>
</dbReference>
<dbReference type="Pfam" id="PF10099">
    <property type="entry name" value="RskA_C"/>
    <property type="match status" value="1"/>
</dbReference>
<keyword evidence="4" id="KW-1185">Reference proteome</keyword>
<dbReference type="PANTHER" id="PTHR37461:SF1">
    <property type="entry name" value="ANTI-SIGMA-K FACTOR RSKA"/>
    <property type="match status" value="1"/>
</dbReference>
<gene>
    <name evidence="3" type="ORF">ACFFGH_14410</name>
</gene>
<dbReference type="InterPro" id="IPR018764">
    <property type="entry name" value="RskA_C"/>
</dbReference>
<comment type="caution">
    <text evidence="3">The sequence shown here is derived from an EMBL/GenBank/DDBJ whole genome shotgun (WGS) entry which is preliminary data.</text>
</comment>
<organism evidence="3 4">
    <name type="scientific">Lysobacter korlensis</name>
    <dbReference type="NCBI Taxonomy" id="553636"/>
    <lineage>
        <taxon>Bacteria</taxon>
        <taxon>Pseudomonadati</taxon>
        <taxon>Pseudomonadota</taxon>
        <taxon>Gammaproteobacteria</taxon>
        <taxon>Lysobacterales</taxon>
        <taxon>Lysobacteraceae</taxon>
        <taxon>Lysobacter</taxon>
    </lineage>
</organism>
<evidence type="ECO:0000256" key="1">
    <source>
        <dbReference type="SAM" id="MobiDB-lite"/>
    </source>
</evidence>
<dbReference type="PANTHER" id="PTHR37461">
    <property type="entry name" value="ANTI-SIGMA-K FACTOR RSKA"/>
    <property type="match status" value="1"/>
</dbReference>
<feature type="domain" description="Anti-sigma K factor RskA C-terminal" evidence="2">
    <location>
        <begin position="106"/>
        <end position="250"/>
    </location>
</feature>
<accession>A0ABV6RPX2</accession>
<sequence length="259" mass="27055">MNTVDLGFEHDPPGDDLLAAEYVLGVLDRGARAQAQARAERERAFAQLVEDWEQRLAPLLAEIPPVEVSEHVWPRLRTRLGWASVERRPGLWNSVPFWRGASGAALAVAAALAVVAIRQPGEPPGPVQTPAPIATAPTPAAPPAEERAKPVVVLARDDGGAGWLAAIDTARKAITMTPVPTPTSPDGRVGELWLIPAGGSPRSLGFVSHELAHTVEVPDDLADALAAGAVLAVTLEPEQGIPHAAPTGPIVAKGEIGTI</sequence>
<protein>
    <submittedName>
        <fullName evidence="3">Anti-sigma factor domain-containing protein</fullName>
    </submittedName>
</protein>
<reference evidence="3 4" key="1">
    <citation type="submission" date="2024-09" db="EMBL/GenBank/DDBJ databases">
        <authorList>
            <person name="Sun Q."/>
            <person name="Mori K."/>
        </authorList>
    </citation>
    <scope>NUCLEOTIDE SEQUENCE [LARGE SCALE GENOMIC DNA]</scope>
    <source>
        <strain evidence="3 4">KCTC 23076</strain>
    </source>
</reference>
<evidence type="ECO:0000313" key="3">
    <source>
        <dbReference type="EMBL" id="MFC0679034.1"/>
    </source>
</evidence>
<feature type="region of interest" description="Disordered" evidence="1">
    <location>
        <begin position="123"/>
        <end position="146"/>
    </location>
</feature>
<proteinExistence type="predicted"/>
<evidence type="ECO:0000259" key="2">
    <source>
        <dbReference type="Pfam" id="PF10099"/>
    </source>
</evidence>
<dbReference type="RefSeq" id="WP_386669387.1">
    <property type="nucleotide sequence ID" value="NZ_JBHLTG010000003.1"/>
</dbReference>
<dbReference type="EMBL" id="JBHLTG010000003">
    <property type="protein sequence ID" value="MFC0679034.1"/>
    <property type="molecule type" value="Genomic_DNA"/>
</dbReference>
<name>A0ABV6RPX2_9GAMM</name>
<dbReference type="Proteomes" id="UP001589896">
    <property type="component" value="Unassembled WGS sequence"/>
</dbReference>